<dbReference type="Gene3D" id="3.30.70.1730">
    <property type="match status" value="1"/>
</dbReference>
<dbReference type="EMBL" id="CP119881">
    <property type="protein sequence ID" value="WFD36763.1"/>
    <property type="molecule type" value="Genomic_DNA"/>
</dbReference>
<evidence type="ECO:0000256" key="1">
    <source>
        <dbReference type="ARBA" id="ARBA00008889"/>
    </source>
</evidence>
<reference evidence="2" key="1">
    <citation type="submission" date="2023-03" db="EMBL/GenBank/DDBJ databases">
        <title>Mating type loci evolution in Malassezia.</title>
        <authorList>
            <person name="Coelho M.A."/>
        </authorList>
    </citation>
    <scope>NUCLEOTIDE SEQUENCE</scope>
    <source>
        <strain evidence="2">CBS 11721</strain>
    </source>
</reference>
<comment type="similarity">
    <text evidence="1">Belongs to the universal ribosomal protein uL10 family.</text>
</comment>
<accession>A0AAF0J800</accession>
<dbReference type="InterPro" id="IPR043141">
    <property type="entry name" value="Ribosomal_uL10-like_sf"/>
</dbReference>
<organism evidence="2 3">
    <name type="scientific">Malassezia cuniculi</name>
    <dbReference type="NCBI Taxonomy" id="948313"/>
    <lineage>
        <taxon>Eukaryota</taxon>
        <taxon>Fungi</taxon>
        <taxon>Dikarya</taxon>
        <taxon>Basidiomycota</taxon>
        <taxon>Ustilaginomycotina</taxon>
        <taxon>Malasseziomycetes</taxon>
        <taxon>Malasseziales</taxon>
        <taxon>Malasseziaceae</taxon>
        <taxon>Malassezia</taxon>
    </lineage>
</organism>
<gene>
    <name evidence="2" type="ORF">MCUN1_003650</name>
</gene>
<dbReference type="SUPFAM" id="SSF160369">
    <property type="entry name" value="Ribosomal protein L10-like"/>
    <property type="match status" value="1"/>
</dbReference>
<keyword evidence="3" id="KW-1185">Reference proteome</keyword>
<dbReference type="PANTHER" id="PTHR11560">
    <property type="entry name" value="39S RIBOSOMAL PROTEIN L10, MITOCHONDRIAL"/>
    <property type="match status" value="1"/>
</dbReference>
<protein>
    <recommendedName>
        <fullName evidence="4">50S ribosomal protein L10</fullName>
    </recommendedName>
</protein>
<dbReference type="InterPro" id="IPR047865">
    <property type="entry name" value="Ribosomal_uL10_bac_type"/>
</dbReference>
<evidence type="ECO:0000313" key="2">
    <source>
        <dbReference type="EMBL" id="WFD36763.1"/>
    </source>
</evidence>
<dbReference type="AlphaFoldDB" id="A0AAF0J800"/>
<name>A0AAF0J800_9BASI</name>
<evidence type="ECO:0008006" key="4">
    <source>
        <dbReference type="Google" id="ProtNLM"/>
    </source>
</evidence>
<dbReference type="Proteomes" id="UP001219933">
    <property type="component" value="Chromosome 5"/>
</dbReference>
<evidence type="ECO:0000313" key="3">
    <source>
        <dbReference type="Proteomes" id="UP001219933"/>
    </source>
</evidence>
<proteinExistence type="inferred from homology"/>
<sequence length="255" mass="27692">MVSGLPVLRAATALRLAVPVRAYATAAFFPYQESRTKFSDRKEYVFSRYERIMGTSQAVIMFEFDRVSVSLMNAIRHQLHKAKMPEEDLALLQKQYGVWDAPTASLDVARIGLLRAVCRKSDAEAVRKFGDYLSGQTMILSVPVLSPKYLGDVLRAIDRPVNAAAREAEATSKPVPSIKPVLALVERERIIDAKGIPALTKLPSLPTLHAQLVGLLSAPGSQIAGILSQAGGGVLAATLDARRRDLEKAQEAPSS</sequence>